<reference evidence="11" key="1">
    <citation type="submission" date="2015-08" db="EMBL/GenBank/DDBJ databases">
        <title>Complete genome sequence of Rothia mucilaginosa strain NUM-Rm6536.</title>
        <authorList>
            <person name="Nambu T."/>
        </authorList>
    </citation>
    <scope>NUCLEOTIDE SEQUENCE [LARGE SCALE GENOMIC DNA]</scope>
    <source>
        <strain evidence="11">NUM-Rm6536</strain>
    </source>
</reference>
<feature type="binding site" evidence="7">
    <location>
        <position position="160"/>
    </location>
    <ligand>
        <name>substrate</name>
    </ligand>
</feature>
<sequence length="478" mass="50789">MHSPIATYLTETLESVASDTSGELANYIPELAAVDPDKLAASIAMVDGEQYAAGDSDVEFTIQSISKPFVYALALADRGYDDVLAKVGVEPSGEPFNELSLEDGSGKPLNPMINAGAITTHSLVGPPGATQGERMERVISGLSAFAGRRLSVNERVYESELEHAHRNYAIAHMLRGHGILTGDPTVAVQGYTRQCSLMVTVKDLALMAATLANYGVHPVTGEQVVPKTVVRQVLSVMFTCGMYNAAGDWATQVGVPAKSGVGGGIIGAVPGQLGVATFSPRLDGHGNSVRGVELFEQFSDDMGMHVMNVPTVARSALRANYQIGSGDESMRLIQLQGRIRFAGVERVIREIVESPMEGSKIALDVTRVYAVDEVAQSMLLELMRRLRNDGYKVYLIDNDETITNTDALRSMGVKVLTNPAAVTSAESDAERVAEADAEEAAEAAALEALNALDPAETVQPAVVDQPAEAQQPVASESE</sequence>
<dbReference type="InterPro" id="IPR002645">
    <property type="entry name" value="STAS_dom"/>
</dbReference>
<keyword evidence="7" id="KW-0007">Acetylation</keyword>
<dbReference type="GO" id="GO:0006537">
    <property type="term" value="P:glutamate biosynthetic process"/>
    <property type="evidence" value="ECO:0007669"/>
    <property type="project" value="TreeGrafter"/>
</dbReference>
<evidence type="ECO:0000256" key="1">
    <source>
        <dbReference type="ARBA" id="ARBA00011076"/>
    </source>
</evidence>
<dbReference type="Gene3D" id="3.30.750.24">
    <property type="entry name" value="STAS domain"/>
    <property type="match status" value="1"/>
</dbReference>
<dbReference type="Pfam" id="PF04960">
    <property type="entry name" value="Glutaminase"/>
    <property type="match status" value="1"/>
</dbReference>
<dbReference type="SUPFAM" id="SSF56601">
    <property type="entry name" value="beta-lactamase/transpeptidase-like"/>
    <property type="match status" value="1"/>
</dbReference>
<evidence type="ECO:0000256" key="6">
    <source>
        <dbReference type="ARBA" id="ARBA00070405"/>
    </source>
</evidence>
<gene>
    <name evidence="7" type="primary">glsA</name>
    <name evidence="10" type="ORF">RM6536_1542</name>
</gene>
<dbReference type="PANTHER" id="PTHR12544:SF29">
    <property type="entry name" value="GLUTAMINASE"/>
    <property type="match status" value="1"/>
</dbReference>
<dbReference type="AlphaFoldDB" id="A0A0K2S126"/>
<evidence type="ECO:0000256" key="4">
    <source>
        <dbReference type="ARBA" id="ARBA00022801"/>
    </source>
</evidence>
<comment type="subunit">
    <text evidence="2 7">Homotetramer.</text>
</comment>
<dbReference type="HAMAP" id="MF_00313">
    <property type="entry name" value="Glutaminase"/>
    <property type="match status" value="1"/>
</dbReference>
<dbReference type="Gene3D" id="3.40.710.10">
    <property type="entry name" value="DD-peptidase/beta-lactamase superfamily"/>
    <property type="match status" value="1"/>
</dbReference>
<dbReference type="EMBL" id="AP014938">
    <property type="protein sequence ID" value="BAS20789.1"/>
    <property type="molecule type" value="Genomic_DNA"/>
</dbReference>
<dbReference type="InterPro" id="IPR036513">
    <property type="entry name" value="STAS_dom_sf"/>
</dbReference>
<evidence type="ECO:0000256" key="7">
    <source>
        <dbReference type="HAMAP-Rule" id="MF_00313"/>
    </source>
</evidence>
<dbReference type="GO" id="GO:0004359">
    <property type="term" value="F:glutaminase activity"/>
    <property type="evidence" value="ECO:0007669"/>
    <property type="project" value="UniProtKB-UniRule"/>
</dbReference>
<dbReference type="Proteomes" id="UP000066203">
    <property type="component" value="Chromosome"/>
</dbReference>
<comment type="catalytic activity">
    <reaction evidence="5 7">
        <text>L-glutamine + H2O = L-glutamate + NH4(+)</text>
        <dbReference type="Rhea" id="RHEA:15889"/>
        <dbReference type="ChEBI" id="CHEBI:15377"/>
        <dbReference type="ChEBI" id="CHEBI:28938"/>
        <dbReference type="ChEBI" id="CHEBI:29985"/>
        <dbReference type="ChEBI" id="CHEBI:58359"/>
        <dbReference type="EC" id="3.5.1.2"/>
    </reaction>
</comment>
<evidence type="ECO:0000256" key="8">
    <source>
        <dbReference type="SAM" id="MobiDB-lite"/>
    </source>
</evidence>
<feature type="binding site" evidence="7">
    <location>
        <position position="261"/>
    </location>
    <ligand>
        <name>substrate</name>
    </ligand>
</feature>
<dbReference type="PROSITE" id="PS50801">
    <property type="entry name" value="STAS"/>
    <property type="match status" value="1"/>
</dbReference>
<evidence type="ECO:0000313" key="11">
    <source>
        <dbReference type="Proteomes" id="UP000066203"/>
    </source>
</evidence>
<evidence type="ECO:0000313" key="10">
    <source>
        <dbReference type="EMBL" id="BAS20789.1"/>
    </source>
</evidence>
<dbReference type="PATRIC" id="fig|43675.28.peg.1578"/>
<feature type="binding site" evidence="7">
    <location>
        <position position="167"/>
    </location>
    <ligand>
        <name>substrate</name>
    </ligand>
</feature>
<protein>
    <recommendedName>
        <fullName evidence="6 7">Glutaminase</fullName>
        <ecNumber evidence="3 7">3.5.1.2</ecNumber>
    </recommendedName>
</protein>
<dbReference type="GO" id="GO:0006543">
    <property type="term" value="P:L-glutamine catabolic process"/>
    <property type="evidence" value="ECO:0007669"/>
    <property type="project" value="TreeGrafter"/>
</dbReference>
<dbReference type="Pfam" id="PF01740">
    <property type="entry name" value="STAS"/>
    <property type="match status" value="1"/>
</dbReference>
<dbReference type="SUPFAM" id="SSF52091">
    <property type="entry name" value="SpoIIaa-like"/>
    <property type="match status" value="1"/>
</dbReference>
<feature type="binding site" evidence="7">
    <location>
        <position position="64"/>
    </location>
    <ligand>
        <name>substrate</name>
    </ligand>
</feature>
<dbReference type="InterPro" id="IPR015868">
    <property type="entry name" value="Glutaminase"/>
</dbReference>
<feature type="binding site" evidence="7">
    <location>
        <position position="191"/>
    </location>
    <ligand>
        <name>substrate</name>
    </ligand>
</feature>
<keyword evidence="4 7" id="KW-0378">Hydrolase</keyword>
<dbReference type="FunFam" id="3.40.710.10:FF:000005">
    <property type="entry name" value="Glutaminase"/>
    <property type="match status" value="1"/>
</dbReference>
<evidence type="ECO:0000256" key="3">
    <source>
        <dbReference type="ARBA" id="ARBA00012918"/>
    </source>
</evidence>
<dbReference type="PANTHER" id="PTHR12544">
    <property type="entry name" value="GLUTAMINASE"/>
    <property type="match status" value="1"/>
</dbReference>
<dbReference type="NCBIfam" id="NF002134">
    <property type="entry name" value="PRK00971.1-4"/>
    <property type="match status" value="1"/>
</dbReference>
<feature type="region of interest" description="Disordered" evidence="8">
    <location>
        <begin position="456"/>
        <end position="478"/>
    </location>
</feature>
<dbReference type="RefSeq" id="WP_060824697.1">
    <property type="nucleotide sequence ID" value="NZ_AP014938.1"/>
</dbReference>
<evidence type="ECO:0000256" key="2">
    <source>
        <dbReference type="ARBA" id="ARBA00011881"/>
    </source>
</evidence>
<comment type="similarity">
    <text evidence="1 7">Belongs to the glutaminase family.</text>
</comment>
<name>A0A0K2S126_9MICC</name>
<evidence type="ECO:0000259" key="9">
    <source>
        <dbReference type="PROSITE" id="PS50801"/>
    </source>
</evidence>
<feature type="binding site" evidence="7">
    <location>
        <position position="114"/>
    </location>
    <ligand>
        <name>substrate</name>
    </ligand>
</feature>
<organism evidence="10">
    <name type="scientific">Rothia mucilaginosa</name>
    <dbReference type="NCBI Taxonomy" id="43675"/>
    <lineage>
        <taxon>Bacteria</taxon>
        <taxon>Bacillati</taxon>
        <taxon>Actinomycetota</taxon>
        <taxon>Actinomycetes</taxon>
        <taxon>Micrococcales</taxon>
        <taxon>Micrococcaceae</taxon>
        <taxon>Rothia</taxon>
    </lineage>
</organism>
<dbReference type="NCBIfam" id="TIGR03814">
    <property type="entry name" value="Gln_ase"/>
    <property type="match status" value="1"/>
</dbReference>
<feature type="domain" description="STAS" evidence="9">
    <location>
        <begin position="328"/>
        <end position="433"/>
    </location>
</feature>
<evidence type="ECO:0000256" key="5">
    <source>
        <dbReference type="ARBA" id="ARBA00049534"/>
    </source>
</evidence>
<proteinExistence type="inferred from homology"/>
<dbReference type="InterPro" id="IPR012338">
    <property type="entry name" value="Beta-lactam/transpept-like"/>
</dbReference>
<feature type="binding site" evidence="7">
    <location>
        <position position="243"/>
    </location>
    <ligand>
        <name>substrate</name>
    </ligand>
</feature>
<accession>A0A0K2S126</accession>
<dbReference type="EC" id="3.5.1.2" evidence="3 7"/>